<sequence>MLAKRFSDSPFDLRSPFIHVHTAERSVLLADIFVVAEVHQAAGLLHSLLGLGILLSLWGVGPEYKKKASEFRPVKSVLSMLIVPSLYDLKGWLARIIFDITPKWLDAGVPIQKRDMNISSRYWFGFISITIMPSQNESILRQPKVACLGSIMARSDIEVTPFSSTDIQCIEEEFTREEDERRRAAPTDTSLEAPGASSSSQPTRITQAMILMMGQLAYSVDVRATRLEMSVLEMIDRAILAALTPI</sequence>
<dbReference type="HOGENOM" id="CLU_1130709_0_0_1"/>
<dbReference type="InterPro" id="IPR046796">
    <property type="entry name" value="Transposase_32_dom"/>
</dbReference>
<reference evidence="3" key="2">
    <citation type="submission" date="2015-06" db="UniProtKB">
        <authorList>
            <consortium name="EnsemblPlants"/>
        </authorList>
    </citation>
    <scope>IDENTIFICATION</scope>
    <source>
        <strain evidence="3">DM1-3 516 R44</strain>
    </source>
</reference>
<dbReference type="PaxDb" id="4113-PGSC0003DMT400086258"/>
<evidence type="ECO:0000259" key="2">
    <source>
        <dbReference type="Pfam" id="PF20167"/>
    </source>
</evidence>
<proteinExistence type="predicted"/>
<reference evidence="4" key="1">
    <citation type="journal article" date="2011" name="Nature">
        <title>Genome sequence and analysis of the tuber crop potato.</title>
        <authorList>
            <consortium name="The Potato Genome Sequencing Consortium"/>
        </authorList>
    </citation>
    <scope>NUCLEOTIDE SEQUENCE [LARGE SCALE GENOMIC DNA]</scope>
    <source>
        <strain evidence="4">cv. DM1-3 516 R44</strain>
    </source>
</reference>
<evidence type="ECO:0000313" key="4">
    <source>
        <dbReference type="Proteomes" id="UP000011115"/>
    </source>
</evidence>
<dbReference type="Proteomes" id="UP000011115">
    <property type="component" value="Unassembled WGS sequence"/>
</dbReference>
<name>M1DBC8_SOLTU</name>
<evidence type="ECO:0000256" key="1">
    <source>
        <dbReference type="SAM" id="MobiDB-lite"/>
    </source>
</evidence>
<evidence type="ECO:0000313" key="3">
    <source>
        <dbReference type="EnsemblPlants" id="PGSC0003DMT400086258"/>
    </source>
</evidence>
<dbReference type="PANTHER" id="PTHR33180">
    <property type="entry name" value="PHOTOSYSTEM II CP43 REACTION CENTER PROTEIN"/>
    <property type="match status" value="1"/>
</dbReference>
<dbReference type="Gramene" id="PGSC0003DMT400086258">
    <property type="protein sequence ID" value="PGSC0003DMT400086258"/>
    <property type="gene ID" value="PGSC0003DMG400035829"/>
</dbReference>
<dbReference type="GO" id="GO:0009579">
    <property type="term" value="C:thylakoid"/>
    <property type="evidence" value="ECO:0000318"/>
    <property type="project" value="GO_Central"/>
</dbReference>
<feature type="domain" description="Putative plant transposon protein" evidence="2">
    <location>
        <begin position="93"/>
        <end position="168"/>
    </location>
</feature>
<dbReference type="PANTHER" id="PTHR33180:SF31">
    <property type="entry name" value="POLYPROTEIN PROTEIN"/>
    <property type="match status" value="1"/>
</dbReference>
<dbReference type="EnsemblPlants" id="PGSC0003DMT400086258">
    <property type="protein sequence ID" value="PGSC0003DMT400086258"/>
    <property type="gene ID" value="PGSC0003DMG400035829"/>
</dbReference>
<dbReference type="AlphaFoldDB" id="M1DBC8"/>
<dbReference type="GO" id="GO:0009523">
    <property type="term" value="C:photosystem II"/>
    <property type="evidence" value="ECO:0000318"/>
    <property type="project" value="GO_Central"/>
</dbReference>
<organism evidence="3 4">
    <name type="scientific">Solanum tuberosum</name>
    <name type="common">Potato</name>
    <dbReference type="NCBI Taxonomy" id="4113"/>
    <lineage>
        <taxon>Eukaryota</taxon>
        <taxon>Viridiplantae</taxon>
        <taxon>Streptophyta</taxon>
        <taxon>Embryophyta</taxon>
        <taxon>Tracheophyta</taxon>
        <taxon>Spermatophyta</taxon>
        <taxon>Magnoliopsida</taxon>
        <taxon>eudicotyledons</taxon>
        <taxon>Gunneridae</taxon>
        <taxon>Pentapetalae</taxon>
        <taxon>asterids</taxon>
        <taxon>lamiids</taxon>
        <taxon>Solanales</taxon>
        <taxon>Solanaceae</taxon>
        <taxon>Solanoideae</taxon>
        <taxon>Solaneae</taxon>
        <taxon>Solanum</taxon>
    </lineage>
</organism>
<dbReference type="Pfam" id="PF20167">
    <property type="entry name" value="Transposase_32"/>
    <property type="match status" value="1"/>
</dbReference>
<keyword evidence="4" id="KW-1185">Reference proteome</keyword>
<dbReference type="InParanoid" id="M1DBC8"/>
<feature type="region of interest" description="Disordered" evidence="1">
    <location>
        <begin position="174"/>
        <end position="202"/>
    </location>
</feature>
<protein>
    <recommendedName>
        <fullName evidence="2">Putative plant transposon protein domain-containing protein</fullName>
    </recommendedName>
</protein>
<accession>M1DBC8</accession>